<dbReference type="GO" id="GO:0003723">
    <property type="term" value="F:RNA binding"/>
    <property type="evidence" value="ECO:0007669"/>
    <property type="project" value="UniProtKB-KW"/>
</dbReference>
<reference evidence="3" key="1">
    <citation type="journal article" date="2014" name="Front. Microbiol.">
        <title>High frequency of phylogenetically diverse reductive dehalogenase-homologous genes in deep subseafloor sedimentary metagenomes.</title>
        <authorList>
            <person name="Kawai M."/>
            <person name="Futagami T."/>
            <person name="Toyoda A."/>
            <person name="Takaki Y."/>
            <person name="Nishi S."/>
            <person name="Hori S."/>
            <person name="Arai W."/>
            <person name="Tsubouchi T."/>
            <person name="Morono Y."/>
            <person name="Uchiyama I."/>
            <person name="Ito T."/>
            <person name="Fujiyama A."/>
            <person name="Inagaki F."/>
            <person name="Takami H."/>
        </authorList>
    </citation>
    <scope>NUCLEOTIDE SEQUENCE</scope>
    <source>
        <strain evidence="3">Expedition CK06-06</strain>
    </source>
</reference>
<gene>
    <name evidence="3" type="ORF">S01H4_62797</name>
</gene>
<sequence>MSEFKEIKITLNGKIINIETGKIAKQAAGSVVVSCEETVVLVTVTSSNEPREGIDFFPLMVDYEEKFYAAGKIPG</sequence>
<evidence type="ECO:0000259" key="2">
    <source>
        <dbReference type="Pfam" id="PF01138"/>
    </source>
</evidence>
<dbReference type="GO" id="GO:0004654">
    <property type="term" value="F:polyribonucleotide nucleotidyltransferase activity"/>
    <property type="evidence" value="ECO:0007669"/>
    <property type="project" value="InterPro"/>
</dbReference>
<protein>
    <recommendedName>
        <fullName evidence="2">Exoribonuclease phosphorolytic domain-containing protein</fullName>
    </recommendedName>
</protein>
<dbReference type="InterPro" id="IPR001247">
    <property type="entry name" value="ExoRNase_PH_dom1"/>
</dbReference>
<dbReference type="InterPro" id="IPR027408">
    <property type="entry name" value="PNPase/RNase_PH_dom_sf"/>
</dbReference>
<dbReference type="InterPro" id="IPR020568">
    <property type="entry name" value="Ribosomal_Su5_D2-typ_SF"/>
</dbReference>
<proteinExistence type="predicted"/>
<feature type="domain" description="Exoribonuclease phosphorolytic" evidence="2">
    <location>
        <begin position="16"/>
        <end position="73"/>
    </location>
</feature>
<dbReference type="PANTHER" id="PTHR11252:SF0">
    <property type="entry name" value="POLYRIBONUCLEOTIDE NUCLEOTIDYLTRANSFERASE 1, MITOCHONDRIAL"/>
    <property type="match status" value="1"/>
</dbReference>
<dbReference type="PANTHER" id="PTHR11252">
    <property type="entry name" value="POLYRIBONUCLEOTIDE NUCLEOTIDYLTRANSFERASE"/>
    <property type="match status" value="1"/>
</dbReference>
<comment type="caution">
    <text evidence="3">The sequence shown here is derived from an EMBL/GenBank/DDBJ whole genome shotgun (WGS) entry which is preliminary data.</text>
</comment>
<dbReference type="InterPro" id="IPR012162">
    <property type="entry name" value="PNPase"/>
</dbReference>
<dbReference type="GO" id="GO:0006402">
    <property type="term" value="P:mRNA catabolic process"/>
    <property type="evidence" value="ECO:0007669"/>
    <property type="project" value="InterPro"/>
</dbReference>
<dbReference type="Pfam" id="PF01138">
    <property type="entry name" value="RNase_PH"/>
    <property type="match status" value="1"/>
</dbReference>
<evidence type="ECO:0000256" key="1">
    <source>
        <dbReference type="ARBA" id="ARBA00022884"/>
    </source>
</evidence>
<dbReference type="Gene3D" id="3.30.230.70">
    <property type="entry name" value="GHMP Kinase, N-terminal domain"/>
    <property type="match status" value="1"/>
</dbReference>
<dbReference type="SUPFAM" id="SSF54211">
    <property type="entry name" value="Ribosomal protein S5 domain 2-like"/>
    <property type="match status" value="1"/>
</dbReference>
<organism evidence="3">
    <name type="scientific">marine sediment metagenome</name>
    <dbReference type="NCBI Taxonomy" id="412755"/>
    <lineage>
        <taxon>unclassified sequences</taxon>
        <taxon>metagenomes</taxon>
        <taxon>ecological metagenomes</taxon>
    </lineage>
</organism>
<dbReference type="EMBL" id="BART01037576">
    <property type="protein sequence ID" value="GAH08921.1"/>
    <property type="molecule type" value="Genomic_DNA"/>
</dbReference>
<feature type="non-terminal residue" evidence="3">
    <location>
        <position position="75"/>
    </location>
</feature>
<dbReference type="GO" id="GO:0000175">
    <property type="term" value="F:3'-5'-RNA exonuclease activity"/>
    <property type="evidence" value="ECO:0007669"/>
    <property type="project" value="TreeGrafter"/>
</dbReference>
<accession>X1CKK2</accession>
<keyword evidence="1" id="KW-0694">RNA-binding</keyword>
<evidence type="ECO:0000313" key="3">
    <source>
        <dbReference type="EMBL" id="GAH08921.1"/>
    </source>
</evidence>
<name>X1CKK2_9ZZZZ</name>
<dbReference type="AlphaFoldDB" id="X1CKK2"/>
<dbReference type="GO" id="GO:0005829">
    <property type="term" value="C:cytosol"/>
    <property type="evidence" value="ECO:0007669"/>
    <property type="project" value="TreeGrafter"/>
</dbReference>